<gene>
    <name evidence="1" type="ORF">SPB_0937</name>
</gene>
<accession>F1Z1Y5</accession>
<comment type="caution">
    <text evidence="1">The sequence shown here is derived from an EMBL/GenBank/DDBJ whole genome shotgun (WGS) entry which is preliminary data.</text>
</comment>
<proteinExistence type="predicted"/>
<dbReference type="HOGENOM" id="CLU_3349283_0_0_9"/>
<dbReference type="SUPFAM" id="SSF56784">
    <property type="entry name" value="HAD-like"/>
    <property type="match status" value="1"/>
</dbReference>
<dbReference type="Proteomes" id="UP000003732">
    <property type="component" value="Unassembled WGS sequence"/>
</dbReference>
<evidence type="ECO:0000313" key="1">
    <source>
        <dbReference type="EMBL" id="EGE53914.1"/>
    </source>
</evidence>
<evidence type="ECO:0000313" key="2">
    <source>
        <dbReference type="Proteomes" id="UP000003732"/>
    </source>
</evidence>
<dbReference type="EMBL" id="AEUT02000001">
    <property type="protein sequence ID" value="EGE53914.1"/>
    <property type="molecule type" value="Genomic_DNA"/>
</dbReference>
<sequence>MIKQVFFDLDGVIFDSYQIWDDLVNHLLVLKSLSLTN</sequence>
<dbReference type="InterPro" id="IPR036412">
    <property type="entry name" value="HAD-like_sf"/>
</dbReference>
<organism evidence="1 2">
    <name type="scientific">Streptococcus parauberis NCFD 2020</name>
    <dbReference type="NCBI Taxonomy" id="873447"/>
    <lineage>
        <taxon>Bacteria</taxon>
        <taxon>Bacillati</taxon>
        <taxon>Bacillota</taxon>
        <taxon>Bacilli</taxon>
        <taxon>Lactobacillales</taxon>
        <taxon>Streptococcaceae</taxon>
        <taxon>Streptococcus</taxon>
    </lineage>
</organism>
<reference evidence="1 2" key="1">
    <citation type="submission" date="2011-02" db="EMBL/GenBank/DDBJ databases">
        <authorList>
            <person name="Stanhope M.J."/>
            <person name="Durkin A.S."/>
            <person name="Hostetler J."/>
            <person name="Kim M."/>
            <person name="Radune D."/>
            <person name="Singh I."/>
            <person name="Town C.D."/>
        </authorList>
    </citation>
    <scope>NUCLEOTIDE SEQUENCE [LARGE SCALE GENOMIC DNA]</scope>
    <source>
        <strain evidence="1 2">NCFD 2020</strain>
    </source>
</reference>
<dbReference type="AlphaFoldDB" id="F1Z1Y5"/>
<protein>
    <submittedName>
        <fullName evidence="1">Conserved domain protein</fullName>
    </submittedName>
</protein>
<name>F1Z1Y5_9STRE</name>